<dbReference type="PANTHER" id="PTHR33625">
    <property type="entry name" value="OS08G0179900 PROTEIN"/>
    <property type="match status" value="1"/>
</dbReference>
<organism evidence="1">
    <name type="scientific">Arundo donax</name>
    <name type="common">Giant reed</name>
    <name type="synonym">Donax arundinaceus</name>
    <dbReference type="NCBI Taxonomy" id="35708"/>
    <lineage>
        <taxon>Eukaryota</taxon>
        <taxon>Viridiplantae</taxon>
        <taxon>Streptophyta</taxon>
        <taxon>Embryophyta</taxon>
        <taxon>Tracheophyta</taxon>
        <taxon>Spermatophyta</taxon>
        <taxon>Magnoliopsida</taxon>
        <taxon>Liliopsida</taxon>
        <taxon>Poales</taxon>
        <taxon>Poaceae</taxon>
        <taxon>PACMAD clade</taxon>
        <taxon>Arundinoideae</taxon>
        <taxon>Arundineae</taxon>
        <taxon>Arundo</taxon>
    </lineage>
</organism>
<reference evidence="1" key="2">
    <citation type="journal article" date="2015" name="Data Brief">
        <title>Shoot transcriptome of the giant reed, Arundo donax.</title>
        <authorList>
            <person name="Barrero R.A."/>
            <person name="Guerrero F.D."/>
            <person name="Moolhuijzen P."/>
            <person name="Goolsby J.A."/>
            <person name="Tidwell J."/>
            <person name="Bellgard S.E."/>
            <person name="Bellgard M.I."/>
        </authorList>
    </citation>
    <scope>NUCLEOTIDE SEQUENCE</scope>
    <source>
        <tissue evidence="1">Shoot tissue taken approximately 20 cm above the soil surface</tissue>
    </source>
</reference>
<proteinExistence type="predicted"/>
<accession>A0A0A9DSM5</accession>
<dbReference type="AlphaFoldDB" id="A0A0A9DSM5"/>
<name>A0A0A9DSM5_ARUDO</name>
<dbReference type="PANTHER" id="PTHR33625:SF3">
    <property type="entry name" value="OS04G0550700 PROTEIN"/>
    <property type="match status" value="1"/>
</dbReference>
<dbReference type="EMBL" id="GBRH01211113">
    <property type="protein sequence ID" value="JAD86782.1"/>
    <property type="molecule type" value="Transcribed_RNA"/>
</dbReference>
<evidence type="ECO:0000313" key="1">
    <source>
        <dbReference type="EMBL" id="JAD86782.1"/>
    </source>
</evidence>
<reference evidence="1" key="1">
    <citation type="submission" date="2014-09" db="EMBL/GenBank/DDBJ databases">
        <authorList>
            <person name="Magalhaes I.L.F."/>
            <person name="Oliveira U."/>
            <person name="Santos F.R."/>
            <person name="Vidigal T.H.D.A."/>
            <person name="Brescovit A.D."/>
            <person name="Santos A.J."/>
        </authorList>
    </citation>
    <scope>NUCLEOTIDE SEQUENCE</scope>
    <source>
        <tissue evidence="1">Shoot tissue taken approximately 20 cm above the soil surface</tissue>
    </source>
</reference>
<sequence>MLILNSSALLTREHRNVLDAFHLLQEDPKVQKMVMALSADQAVWNAVMNNEVVQEYMRSFQGDKETDLKGSSTTPPRVMKWVLGNTQAKIKEFLEQILRVVNMLFLAEDKIYDVYDDVVRMSFMLSVFVFIVVTIARIH</sequence>
<protein>
    <submittedName>
        <fullName evidence="1">Uncharacterized protein</fullName>
    </submittedName>
</protein>